<organism evidence="1 2">
    <name type="scientific">Cavenderia fasciculata</name>
    <name type="common">Slime mold</name>
    <name type="synonym">Dictyostelium fasciculatum</name>
    <dbReference type="NCBI Taxonomy" id="261658"/>
    <lineage>
        <taxon>Eukaryota</taxon>
        <taxon>Amoebozoa</taxon>
        <taxon>Evosea</taxon>
        <taxon>Eumycetozoa</taxon>
        <taxon>Dictyostelia</taxon>
        <taxon>Acytosteliales</taxon>
        <taxon>Cavenderiaceae</taxon>
        <taxon>Cavenderia</taxon>
    </lineage>
</organism>
<dbReference type="AlphaFoldDB" id="F4Q2R8"/>
<gene>
    <name evidence="1" type="ORF">DFA_07672</name>
</gene>
<dbReference type="Proteomes" id="UP000007797">
    <property type="component" value="Unassembled WGS sequence"/>
</dbReference>
<dbReference type="RefSeq" id="XP_004355168.1">
    <property type="nucleotide sequence ID" value="XM_004355116.1"/>
</dbReference>
<keyword evidence="2" id="KW-1185">Reference proteome</keyword>
<name>F4Q2R8_CACFS</name>
<dbReference type="GeneID" id="14869477"/>
<dbReference type="EMBL" id="GL883021">
    <property type="protein sequence ID" value="EGG16694.1"/>
    <property type="molecule type" value="Genomic_DNA"/>
</dbReference>
<evidence type="ECO:0000313" key="2">
    <source>
        <dbReference type="Proteomes" id="UP000007797"/>
    </source>
</evidence>
<proteinExistence type="predicted"/>
<dbReference type="KEGG" id="dfa:DFA_07672"/>
<sequence length="286" mass="32440">MCITITKEKEKDQFTKPITVFYFILDASPLQIHHYTITLKLLEVVNRLNYSLPIHSPISNGQQSSGGVSVSEVDQNGATAYANISGPFLIITEDFVNCIVYKHAIVPIYAGLQNVSLLPISSISLGLWRGMMPWTPRIELYDATTDTLAVDINGATLGSDAQPDSLSWLYSEIPFGEYYFKATWFQAYQVFFEPWLFHDSSTTNDWVNIGDVLYHHSEQMEEGQAYNFAYPTISGTRFEFDSYDPKSAPNPGIVPNHDISIIMLYYIEIPNHDISIIMLYYIESNK</sequence>
<evidence type="ECO:0000313" key="1">
    <source>
        <dbReference type="EMBL" id="EGG16694.1"/>
    </source>
</evidence>
<protein>
    <submittedName>
        <fullName evidence="1">Uncharacterized protein</fullName>
    </submittedName>
</protein>
<reference evidence="2" key="1">
    <citation type="journal article" date="2011" name="Genome Res.">
        <title>Phylogeny-wide analysis of social amoeba genomes highlights ancient origins for complex intercellular communication.</title>
        <authorList>
            <person name="Heidel A.J."/>
            <person name="Lawal H.M."/>
            <person name="Felder M."/>
            <person name="Schilde C."/>
            <person name="Helps N.R."/>
            <person name="Tunggal B."/>
            <person name="Rivero F."/>
            <person name="John U."/>
            <person name="Schleicher M."/>
            <person name="Eichinger L."/>
            <person name="Platzer M."/>
            <person name="Noegel A.A."/>
            <person name="Schaap P."/>
            <person name="Gloeckner G."/>
        </authorList>
    </citation>
    <scope>NUCLEOTIDE SEQUENCE [LARGE SCALE GENOMIC DNA]</scope>
    <source>
        <strain evidence="2">SH3</strain>
    </source>
</reference>
<accession>F4Q2R8</accession>